<dbReference type="HAMAP" id="MF_02230">
    <property type="entry name" value="R15P_isomerase"/>
    <property type="match status" value="1"/>
</dbReference>
<keyword evidence="2 4" id="KW-0413">Isomerase</keyword>
<dbReference type="EC" id="5.3.1.29" evidence="4"/>
<dbReference type="NCBIfam" id="TIGR00524">
    <property type="entry name" value="eIF-2B_rel"/>
    <property type="match status" value="1"/>
</dbReference>
<dbReference type="STRING" id="1705564.APG08_01078"/>
<dbReference type="InterPro" id="IPR027363">
    <property type="entry name" value="M1Pi_N"/>
</dbReference>
<evidence type="ECO:0000256" key="3">
    <source>
        <dbReference type="ARBA" id="ARBA00023277"/>
    </source>
</evidence>
<protein>
    <recommendedName>
        <fullName evidence="4">Ribose 1,5-bisphosphate isomerase</fullName>
        <shortName evidence="4">R15P isomerase</shortName>
        <shortName evidence="4">R15Pi</shortName>
        <ecNumber evidence="4">5.3.1.29</ecNumber>
    </recommendedName>
    <alternativeName>
        <fullName evidence="4">Ribulose 1,5-bisphosphate synthase</fullName>
        <shortName evidence="4">RuBP synthase</shortName>
    </alternativeName>
</protein>
<name>A0A150INR1_9EURY</name>
<dbReference type="Pfam" id="PF01008">
    <property type="entry name" value="IF-2B"/>
    <property type="match status" value="1"/>
</dbReference>
<accession>A0A150INR1</accession>
<dbReference type="GO" id="GO:0019509">
    <property type="term" value="P:L-methionine salvage from methylthioadenosine"/>
    <property type="evidence" value="ECO:0007669"/>
    <property type="project" value="TreeGrafter"/>
</dbReference>
<dbReference type="FunFam" id="3.40.50.10470:FF:000019">
    <property type="entry name" value="Ribose 1,5-bisphosphate isomerase"/>
    <property type="match status" value="1"/>
</dbReference>
<evidence type="ECO:0000256" key="4">
    <source>
        <dbReference type="HAMAP-Rule" id="MF_02230"/>
    </source>
</evidence>
<dbReference type="Gene3D" id="1.20.120.420">
    <property type="entry name" value="translation initiation factor eif-2b, domain 1"/>
    <property type="match status" value="1"/>
</dbReference>
<reference evidence="5 6" key="1">
    <citation type="journal article" date="2016" name="ISME J.">
        <title>Chasing the elusive Euryarchaeota class WSA2: genomes reveal a uniquely fastidious methyl-reducing methanogen.</title>
        <authorList>
            <person name="Nobu M.K."/>
            <person name="Narihiro T."/>
            <person name="Kuroda K."/>
            <person name="Mei R."/>
            <person name="Liu W.T."/>
        </authorList>
    </citation>
    <scope>NUCLEOTIDE SEQUENCE [LARGE SCALE GENOMIC DNA]</scope>
    <source>
        <strain evidence="5">U1lsi0528_Bin055</strain>
    </source>
</reference>
<dbReference type="NCBIfam" id="TIGR00511">
    <property type="entry name" value="ribulose_e2b2"/>
    <property type="match status" value="1"/>
</dbReference>
<comment type="similarity">
    <text evidence="1 4">Belongs to the eIF-2B alpha/beta/delta subunits family. R15P isomerase subfamily.</text>
</comment>
<comment type="function">
    <text evidence="4">Catalyzes the isomerization of ribose 1,5-bisphosphate (R15P) to ribulose 1,5-bisphosphate (RuBP), the CO(2) acceptor and substrate for RubisCO. Functions in an archaeal AMP degradation pathway, together with AMP phosphorylase and RubisCO.</text>
</comment>
<feature type="binding site" evidence="4">
    <location>
        <begin position="18"/>
        <end position="21"/>
    </location>
    <ligand>
        <name>substrate</name>
    </ligand>
</feature>
<dbReference type="GO" id="GO:0019323">
    <property type="term" value="P:pentose catabolic process"/>
    <property type="evidence" value="ECO:0007669"/>
    <property type="project" value="UniProtKB-UniRule"/>
</dbReference>
<evidence type="ECO:0000256" key="2">
    <source>
        <dbReference type="ARBA" id="ARBA00023235"/>
    </source>
</evidence>
<evidence type="ECO:0000313" key="6">
    <source>
        <dbReference type="Proteomes" id="UP000075398"/>
    </source>
</evidence>
<proteinExistence type="inferred from homology"/>
<comment type="caution">
    <text evidence="5">The sequence shown here is derived from an EMBL/GenBank/DDBJ whole genome shotgun (WGS) entry which is preliminary data.</text>
</comment>
<dbReference type="PATRIC" id="fig|1705409.3.peg.2225"/>
<dbReference type="InterPro" id="IPR042529">
    <property type="entry name" value="IF_2B-like_C"/>
</dbReference>
<dbReference type="GO" id="GO:0043917">
    <property type="term" value="F:ribose 1,5-bisphosphate isomerase activity"/>
    <property type="evidence" value="ECO:0007669"/>
    <property type="project" value="UniProtKB-UniRule"/>
</dbReference>
<comment type="caution">
    <text evidence="4">Lacks conserved residue(s) required for the propagation of feature annotation.</text>
</comment>
<evidence type="ECO:0000313" key="5">
    <source>
        <dbReference type="EMBL" id="KYC46671.1"/>
    </source>
</evidence>
<comment type="catalytic activity">
    <reaction evidence="4">
        <text>alpha-D-ribose 1,5-bisphosphate = D-ribulose 1,5-bisphosphate</text>
        <dbReference type="Rhea" id="RHEA:32243"/>
        <dbReference type="ChEBI" id="CHEBI:57870"/>
        <dbReference type="ChEBI" id="CHEBI:68688"/>
        <dbReference type="EC" id="5.3.1.29"/>
    </reaction>
</comment>
<evidence type="ECO:0000256" key="1">
    <source>
        <dbReference type="ARBA" id="ARBA00009229"/>
    </source>
</evidence>
<sequence length="319" mass="35376">MDKRVIDIAEDIKEMRIRGAAKIGRTVAEAIKIEAENYRGNDPKEFVKDIKKTARYLISTRPTAVSLENALRYVLVELGKAYKNGENVKTLKSIVSKASDDFCENSNLALDRIAEIGSKRIMDGDVIFTHCNSSMALGIIKKAHRDGKKIKVYADETRPRLQGLLTAKELLDEGIDVTLIVDSAARIFIREANHVIIGADAVAANGAVVNKVGTATLASIAHEARVKVIVAAETYKFNPQTYCGELIEIEERDIFEVISKEDYEKLKGLKVNNPAFDVTPPEFIDLIITEKGLIAPQAAIWVLKETYGLGLFDKEPWED</sequence>
<dbReference type="SUPFAM" id="SSF100950">
    <property type="entry name" value="NagB/RpiA/CoA transferase-like"/>
    <property type="match status" value="1"/>
</dbReference>
<dbReference type="PANTHER" id="PTHR43475">
    <property type="entry name" value="METHYLTHIORIBOSE-1-PHOSPHATE ISOMERASE"/>
    <property type="match status" value="1"/>
</dbReference>
<comment type="miscellaneous">
    <text evidence="4">Reaction proceeds via a cis-phosphoenolate intermediate.</text>
</comment>
<dbReference type="InterPro" id="IPR037171">
    <property type="entry name" value="NagB/RpiA_transferase-like"/>
</dbReference>
<dbReference type="Proteomes" id="UP000075398">
    <property type="component" value="Unassembled WGS sequence"/>
</dbReference>
<dbReference type="FunFam" id="1.20.120.420:FF:000011">
    <property type="entry name" value="Ribose 1,5-bisphosphate isomerase"/>
    <property type="match status" value="1"/>
</dbReference>
<dbReference type="InterPro" id="IPR000649">
    <property type="entry name" value="IF-2B-related"/>
</dbReference>
<feature type="active site" description="Proton donor" evidence="4">
    <location>
        <position position="200"/>
    </location>
</feature>
<dbReference type="InterPro" id="IPR011559">
    <property type="entry name" value="Initiation_fac_2B_a/b/d"/>
</dbReference>
<dbReference type="PANTHER" id="PTHR43475:SF2">
    <property type="entry name" value="RIBOSE 1,5-BISPHOSPHATE ISOMERASE"/>
    <property type="match status" value="1"/>
</dbReference>
<feature type="binding site" evidence="4">
    <location>
        <begin position="210"/>
        <end position="211"/>
    </location>
    <ligand>
        <name>substrate</name>
    </ligand>
</feature>
<dbReference type="AlphaFoldDB" id="A0A150INR1"/>
<dbReference type="Gene3D" id="3.40.50.10470">
    <property type="entry name" value="Translation initiation factor eif-2b, domain 2"/>
    <property type="match status" value="1"/>
</dbReference>
<organism evidence="5 6">
    <name type="scientific">Candidatus Methanofastidiosum methylothiophilum</name>
    <dbReference type="NCBI Taxonomy" id="1705564"/>
    <lineage>
        <taxon>Archaea</taxon>
        <taxon>Methanobacteriati</taxon>
        <taxon>Methanobacteriota</taxon>
        <taxon>Stenosarchaea group</taxon>
        <taxon>Candidatus Methanofastidiosia</taxon>
        <taxon>Candidatus Methanofastidiosales</taxon>
        <taxon>Candidatus Methanofastidiosaceae</taxon>
        <taxon>Candidatus Methanofastidiosum</taxon>
    </lineage>
</organism>
<feature type="binding site" evidence="4">
    <location>
        <position position="61"/>
    </location>
    <ligand>
        <name>substrate</name>
    </ligand>
</feature>
<keyword evidence="3 4" id="KW-0119">Carbohydrate metabolism</keyword>
<feature type="active site" description="Proton acceptor" evidence="4">
    <location>
        <position position="131"/>
    </location>
</feature>
<dbReference type="InterPro" id="IPR005250">
    <property type="entry name" value="R15Pi"/>
</dbReference>
<dbReference type="GO" id="GO:0046523">
    <property type="term" value="F:S-methyl-5-thioribose-1-phosphate isomerase activity"/>
    <property type="evidence" value="ECO:0007669"/>
    <property type="project" value="TreeGrafter"/>
</dbReference>
<feature type="binding site" evidence="4">
    <location>
        <position position="236"/>
    </location>
    <ligand>
        <name>substrate</name>
    </ligand>
</feature>
<gene>
    <name evidence="5" type="ORF">AMQ22_02084</name>
</gene>
<dbReference type="EMBL" id="LNGC01000180">
    <property type="protein sequence ID" value="KYC46671.1"/>
    <property type="molecule type" value="Genomic_DNA"/>
</dbReference>